<dbReference type="Proteomes" id="UP000199634">
    <property type="component" value="Unassembled WGS sequence"/>
</dbReference>
<reference evidence="1 2" key="1">
    <citation type="submission" date="2016-10" db="EMBL/GenBank/DDBJ databases">
        <authorList>
            <person name="de Groot N.N."/>
        </authorList>
    </citation>
    <scope>NUCLEOTIDE SEQUENCE [LARGE SCALE GENOMIC DNA]</scope>
    <source>
        <strain evidence="1 2">CGMCC 1.10825</strain>
    </source>
</reference>
<dbReference type="OrthoDB" id="1425114at2"/>
<dbReference type="InterPro" id="IPR037171">
    <property type="entry name" value="NagB/RpiA_transferase-like"/>
</dbReference>
<accession>A0A1H6KW00</accession>
<gene>
    <name evidence="1" type="ORF">SAMN02927937_01248</name>
</gene>
<organism evidence="1 2">
    <name type="scientific">Paenimyroides marinum</name>
    <dbReference type="NCBI Taxonomy" id="1159016"/>
    <lineage>
        <taxon>Bacteria</taxon>
        <taxon>Pseudomonadati</taxon>
        <taxon>Bacteroidota</taxon>
        <taxon>Flavobacteriia</taxon>
        <taxon>Flavobacteriales</taxon>
        <taxon>Flavobacteriaceae</taxon>
        <taxon>Paenimyroides</taxon>
    </lineage>
</organism>
<dbReference type="Gene3D" id="3.40.50.10420">
    <property type="entry name" value="NagB/RpiA/CoA transferase-like"/>
    <property type="match status" value="1"/>
</dbReference>
<dbReference type="SUPFAM" id="SSF100950">
    <property type="entry name" value="NagB/RpiA/CoA transferase-like"/>
    <property type="match status" value="1"/>
</dbReference>
<dbReference type="InterPro" id="IPR024185">
    <property type="entry name" value="FTHF_cligase-like_sf"/>
</dbReference>
<dbReference type="STRING" id="1159016.SAMN02927937_01248"/>
<dbReference type="AlphaFoldDB" id="A0A1H6KW00"/>
<keyword evidence="2" id="KW-1185">Reference proteome</keyword>
<protein>
    <submittedName>
        <fullName evidence="1">Uncharacterized protein</fullName>
    </submittedName>
</protein>
<name>A0A1H6KW00_9FLAO</name>
<dbReference type="RefSeq" id="WP_091097536.1">
    <property type="nucleotide sequence ID" value="NZ_FNXE01000014.1"/>
</dbReference>
<evidence type="ECO:0000313" key="1">
    <source>
        <dbReference type="EMBL" id="SEH75867.1"/>
    </source>
</evidence>
<proteinExistence type="predicted"/>
<evidence type="ECO:0000313" key="2">
    <source>
        <dbReference type="Proteomes" id="UP000199634"/>
    </source>
</evidence>
<dbReference type="EMBL" id="FNXE01000014">
    <property type="protein sequence ID" value="SEH75867.1"/>
    <property type="molecule type" value="Genomic_DNA"/>
</dbReference>
<sequence>MNIFKKILSTFTSSRQNKEEEESKYLPEKEIPVDEQFTCNFKLNGGKFLYCETEEELEENFISILQENDWFEIEALTFEKDLQHYLSENKLSYKNPSNPMFLLTGCESLIAQDGSVLFSSKQLFHYKPNELPKNIIVIAKASQITRSKSDGLRNIKMRYANEIPTNITTMQHFKESKTDNFLQYGIQAKNLYLLLLEDF</sequence>